<dbReference type="InterPro" id="IPR002560">
    <property type="entry name" value="Transposase_DDE"/>
</dbReference>
<protein>
    <submittedName>
        <fullName evidence="2">ISL3 family transposase</fullName>
    </submittedName>
</protein>
<dbReference type="Proteomes" id="UP000562984">
    <property type="component" value="Unassembled WGS sequence"/>
</dbReference>
<dbReference type="EMBL" id="JABEND010000004">
    <property type="protein sequence ID" value="NNG36043.1"/>
    <property type="molecule type" value="Genomic_DNA"/>
</dbReference>
<comment type="caution">
    <text evidence="2">The sequence shown here is derived from an EMBL/GenBank/DDBJ whole genome shotgun (WGS) entry which is preliminary data.</text>
</comment>
<dbReference type="RefSeq" id="WP_171199746.1">
    <property type="nucleotide sequence ID" value="NZ_JABEND010000004.1"/>
</dbReference>
<sequence>AATLAATIDTWWPAIQIALTEGVSNARTEGYNRIIKQTKRVACGFRNMTNYRRRIMIHIAVTRQRPTAA</sequence>
<accession>A0A849A912</accession>
<dbReference type="AlphaFoldDB" id="A0A849A912"/>
<feature type="domain" description="Transposase IS204/IS1001/IS1096/IS1165 DDE" evidence="1">
    <location>
        <begin position="3"/>
        <end position="55"/>
    </location>
</feature>
<proteinExistence type="predicted"/>
<organism evidence="2 3">
    <name type="scientific">Nakamurella aerolata</name>
    <dbReference type="NCBI Taxonomy" id="1656892"/>
    <lineage>
        <taxon>Bacteria</taxon>
        <taxon>Bacillati</taxon>
        <taxon>Actinomycetota</taxon>
        <taxon>Actinomycetes</taxon>
        <taxon>Nakamurellales</taxon>
        <taxon>Nakamurellaceae</taxon>
        <taxon>Nakamurella</taxon>
    </lineage>
</organism>
<gene>
    <name evidence="2" type="ORF">HKD39_10020</name>
</gene>
<dbReference type="Pfam" id="PF01610">
    <property type="entry name" value="DDE_Tnp_ISL3"/>
    <property type="match status" value="1"/>
</dbReference>
<evidence type="ECO:0000259" key="1">
    <source>
        <dbReference type="Pfam" id="PF01610"/>
    </source>
</evidence>
<reference evidence="2 3" key="1">
    <citation type="submission" date="2020-05" db="EMBL/GenBank/DDBJ databases">
        <title>Nakamurella sp. DB0629 isolated from air conditioner.</title>
        <authorList>
            <person name="Kim D.H."/>
            <person name="Kim D.-U."/>
        </authorList>
    </citation>
    <scope>NUCLEOTIDE SEQUENCE [LARGE SCALE GENOMIC DNA]</scope>
    <source>
        <strain evidence="2 3">DB0629</strain>
    </source>
</reference>
<feature type="non-terminal residue" evidence="2">
    <location>
        <position position="1"/>
    </location>
</feature>
<evidence type="ECO:0000313" key="3">
    <source>
        <dbReference type="Proteomes" id="UP000562984"/>
    </source>
</evidence>
<name>A0A849A912_9ACTN</name>
<evidence type="ECO:0000313" key="2">
    <source>
        <dbReference type="EMBL" id="NNG36043.1"/>
    </source>
</evidence>
<keyword evidence="3" id="KW-1185">Reference proteome</keyword>